<keyword evidence="7" id="KW-0694">RNA-binding</keyword>
<dbReference type="PROSITE" id="PS50860">
    <property type="entry name" value="AA_TRNA_LIGASE_II_ALA"/>
    <property type="match status" value="1"/>
</dbReference>
<dbReference type="STRING" id="890420.SAMN05216226_10579"/>
<evidence type="ECO:0000256" key="11">
    <source>
        <dbReference type="SAM" id="MobiDB-lite"/>
    </source>
</evidence>
<dbReference type="SMART" id="SM00863">
    <property type="entry name" value="tRNA_SAD"/>
    <property type="match status" value="1"/>
</dbReference>
<protein>
    <submittedName>
        <fullName evidence="13">Alanyl-tRNA synthetase</fullName>
    </submittedName>
</protein>
<keyword evidence="9 13" id="KW-0030">Aminoacyl-tRNA synthetase</keyword>
<dbReference type="GO" id="GO:0004813">
    <property type="term" value="F:alanine-tRNA ligase activity"/>
    <property type="evidence" value="ECO:0007669"/>
    <property type="project" value="InterPro"/>
</dbReference>
<proteinExistence type="inferred from homology"/>
<dbReference type="Pfam" id="PF01411">
    <property type="entry name" value="tRNA-synt_2c"/>
    <property type="match status" value="1"/>
</dbReference>
<dbReference type="InterPro" id="IPR018164">
    <property type="entry name" value="Ala-tRNA-synth_IIc_N"/>
</dbReference>
<dbReference type="Pfam" id="PF02272">
    <property type="entry name" value="DHHA1"/>
    <property type="match status" value="1"/>
</dbReference>
<evidence type="ECO:0000256" key="9">
    <source>
        <dbReference type="ARBA" id="ARBA00023146"/>
    </source>
</evidence>
<evidence type="ECO:0000259" key="12">
    <source>
        <dbReference type="PROSITE" id="PS50860"/>
    </source>
</evidence>
<name>A0A1G8USB5_9EURY</name>
<dbReference type="GO" id="GO:0000049">
    <property type="term" value="F:tRNA binding"/>
    <property type="evidence" value="ECO:0007669"/>
    <property type="project" value="UniProtKB-KW"/>
</dbReference>
<dbReference type="EMBL" id="FNFC01000005">
    <property type="protein sequence ID" value="SDJ56457.1"/>
    <property type="molecule type" value="Genomic_DNA"/>
</dbReference>
<dbReference type="InterPro" id="IPR012947">
    <property type="entry name" value="tRNA_SAD"/>
</dbReference>
<evidence type="ECO:0000256" key="10">
    <source>
        <dbReference type="SAM" id="Coils"/>
    </source>
</evidence>
<accession>A0A1G8USB5</accession>
<dbReference type="Proteomes" id="UP000198856">
    <property type="component" value="Unassembled WGS sequence"/>
</dbReference>
<dbReference type="InterPro" id="IPR050058">
    <property type="entry name" value="Ala-tRNA_ligase"/>
</dbReference>
<dbReference type="SUPFAM" id="SSF50447">
    <property type="entry name" value="Translation proteins"/>
    <property type="match status" value="1"/>
</dbReference>
<dbReference type="GO" id="GO:0005524">
    <property type="term" value="F:ATP binding"/>
    <property type="evidence" value="ECO:0007669"/>
    <property type="project" value="UniProtKB-KW"/>
</dbReference>
<evidence type="ECO:0000256" key="4">
    <source>
        <dbReference type="ARBA" id="ARBA00022741"/>
    </source>
</evidence>
<gene>
    <name evidence="13" type="ORF">SAMN05216226_10579</name>
</gene>
<dbReference type="Gene3D" id="3.30.980.10">
    <property type="entry name" value="Threonyl-trna Synthetase, Chain A, domain 2"/>
    <property type="match status" value="1"/>
</dbReference>
<evidence type="ECO:0000256" key="2">
    <source>
        <dbReference type="ARBA" id="ARBA00022555"/>
    </source>
</evidence>
<dbReference type="InterPro" id="IPR018165">
    <property type="entry name" value="Ala-tRNA-synth_IIc_core"/>
</dbReference>
<keyword evidence="8" id="KW-0648">Protein biosynthesis</keyword>
<sequence length="406" mass="42890">MTGTKAPTGPYTTRFEAVVEQVSDRAVVLDETYFYAEGGGQPADRGTLAGYEVTDVQHADDGVVHTLAETPDVTAGEAVAGCIDESFRRYCMRAHTASHVVYGAGRRLLDDFGYGGFDISPEKVRVDFTTTTDIDDGVLLELERLVNQAVWESRPVSWETRPTADALELAEIAFNTKTEEGIDGETVRVVTVGGTDGNGDPWDVAACGGTHVENTREIGPVTVLERSNPGEGMTRVEFAVGRPAIERRIEEKAAAFEAAAAAETNIATLPEHVQSLHSDIAALESEQAKLREQLAKRRIDELRDEVVERDGGAWLAGTVEEMGPNDLSETAAEMAGEAADVVALAGRDGRTFVAVAAADGFDAGAIVEDVTDEFGGGGGGSADTAQGGGIDAAPERVVASLRESSD</sequence>
<evidence type="ECO:0000313" key="14">
    <source>
        <dbReference type="Proteomes" id="UP000198856"/>
    </source>
</evidence>
<feature type="coiled-coil region" evidence="10">
    <location>
        <begin position="273"/>
        <end position="305"/>
    </location>
</feature>
<keyword evidence="10" id="KW-0175">Coiled coil</keyword>
<feature type="compositionally biased region" description="Gly residues" evidence="11">
    <location>
        <begin position="374"/>
        <end position="390"/>
    </location>
</feature>
<keyword evidence="14" id="KW-1185">Reference proteome</keyword>
<dbReference type="SUPFAM" id="SSF55186">
    <property type="entry name" value="ThrRS/AlaRS common domain"/>
    <property type="match status" value="1"/>
</dbReference>
<feature type="domain" description="Alanyl-transfer RNA synthetases family profile" evidence="12">
    <location>
        <begin position="1"/>
        <end position="250"/>
    </location>
</feature>
<dbReference type="RefSeq" id="WP_092700849.1">
    <property type="nucleotide sequence ID" value="NZ_FNFC01000005.1"/>
</dbReference>
<comment type="similarity">
    <text evidence="1">Belongs to the class-II aminoacyl-tRNA synthetase family.</text>
</comment>
<keyword evidence="5" id="KW-0862">Zinc</keyword>
<evidence type="ECO:0000256" key="8">
    <source>
        <dbReference type="ARBA" id="ARBA00022917"/>
    </source>
</evidence>
<evidence type="ECO:0000256" key="7">
    <source>
        <dbReference type="ARBA" id="ARBA00022884"/>
    </source>
</evidence>
<dbReference type="Pfam" id="PF07973">
    <property type="entry name" value="tRNA_SAD"/>
    <property type="match status" value="1"/>
</dbReference>
<reference evidence="13 14" key="1">
    <citation type="submission" date="2016-10" db="EMBL/GenBank/DDBJ databases">
        <authorList>
            <person name="de Groot N.N."/>
        </authorList>
    </citation>
    <scope>NUCLEOTIDE SEQUENCE [LARGE SCALE GENOMIC DNA]</scope>
    <source>
        <strain evidence="13 14">IBRC-M10015</strain>
    </source>
</reference>
<dbReference type="Gene3D" id="3.10.310.40">
    <property type="match status" value="1"/>
</dbReference>
<keyword evidence="3" id="KW-0436">Ligase</keyword>
<dbReference type="InterPro" id="IPR009000">
    <property type="entry name" value="Transl_B-barrel_sf"/>
</dbReference>
<dbReference type="GO" id="GO:0006419">
    <property type="term" value="P:alanyl-tRNA aminoacylation"/>
    <property type="evidence" value="ECO:0007669"/>
    <property type="project" value="InterPro"/>
</dbReference>
<dbReference type="Gene3D" id="2.40.30.130">
    <property type="match status" value="1"/>
</dbReference>
<dbReference type="AlphaFoldDB" id="A0A1G8USB5"/>
<dbReference type="InterPro" id="IPR003156">
    <property type="entry name" value="DHHA1_dom"/>
</dbReference>
<evidence type="ECO:0000256" key="1">
    <source>
        <dbReference type="ARBA" id="ARBA00008226"/>
    </source>
</evidence>
<keyword evidence="2" id="KW-0820">tRNA-binding</keyword>
<dbReference type="GO" id="GO:0002161">
    <property type="term" value="F:aminoacyl-tRNA deacylase activity"/>
    <property type="evidence" value="ECO:0007669"/>
    <property type="project" value="UniProtKB-ARBA"/>
</dbReference>
<keyword evidence="4" id="KW-0547">Nucleotide-binding</keyword>
<feature type="region of interest" description="Disordered" evidence="11">
    <location>
        <begin position="372"/>
        <end position="406"/>
    </location>
</feature>
<evidence type="ECO:0000313" key="13">
    <source>
        <dbReference type="EMBL" id="SDJ56457.1"/>
    </source>
</evidence>
<evidence type="ECO:0000256" key="3">
    <source>
        <dbReference type="ARBA" id="ARBA00022598"/>
    </source>
</evidence>
<dbReference type="InterPro" id="IPR018163">
    <property type="entry name" value="Thr/Ala-tRNA-synth_IIc_edit"/>
</dbReference>
<dbReference type="OrthoDB" id="11392at2157"/>
<evidence type="ECO:0000256" key="6">
    <source>
        <dbReference type="ARBA" id="ARBA00022840"/>
    </source>
</evidence>
<dbReference type="PANTHER" id="PTHR11777">
    <property type="entry name" value="ALANYL-TRNA SYNTHETASE"/>
    <property type="match status" value="1"/>
</dbReference>
<organism evidence="13 14">
    <name type="scientific">Halovenus aranensis</name>
    <dbReference type="NCBI Taxonomy" id="890420"/>
    <lineage>
        <taxon>Archaea</taxon>
        <taxon>Methanobacteriati</taxon>
        <taxon>Methanobacteriota</taxon>
        <taxon>Stenosarchaea group</taxon>
        <taxon>Halobacteria</taxon>
        <taxon>Halobacteriales</taxon>
        <taxon>Haloarculaceae</taxon>
        <taxon>Halovenus</taxon>
    </lineage>
</organism>
<dbReference type="PANTHER" id="PTHR11777:SF9">
    <property type="entry name" value="ALANINE--TRNA LIGASE, CYTOPLASMIC"/>
    <property type="match status" value="1"/>
</dbReference>
<keyword evidence="6" id="KW-0067">ATP-binding</keyword>
<evidence type="ECO:0000256" key="5">
    <source>
        <dbReference type="ARBA" id="ARBA00022833"/>
    </source>
</evidence>